<accession>A0A088S7M4</accession>
<organism evidence="6">
    <name type="scientific">Thauera aromatica</name>
    <dbReference type="NCBI Taxonomy" id="59405"/>
    <lineage>
        <taxon>Bacteria</taxon>
        <taxon>Pseudomonadati</taxon>
        <taxon>Pseudomonadota</taxon>
        <taxon>Betaproteobacteria</taxon>
        <taxon>Rhodocyclales</taxon>
        <taxon>Zoogloeaceae</taxon>
        <taxon>Thauera</taxon>
    </lineage>
</organism>
<dbReference type="SUPFAM" id="SSF54862">
    <property type="entry name" value="4Fe-4S ferredoxins"/>
    <property type="match status" value="1"/>
</dbReference>
<evidence type="ECO:0000313" key="6">
    <source>
        <dbReference type="EMBL" id="AIO06085.1"/>
    </source>
</evidence>
<keyword evidence="4" id="KW-0411">Iron-sulfur</keyword>
<dbReference type="InterPro" id="IPR050954">
    <property type="entry name" value="ET_IronSulfur_Cluster-Binding"/>
</dbReference>
<feature type="domain" description="4Fe-4S ferredoxin-type" evidence="5">
    <location>
        <begin position="60"/>
        <end position="154"/>
    </location>
</feature>
<dbReference type="PANTHER" id="PTHR43177:SF3">
    <property type="entry name" value="PROTEIN NRFC HOMOLOG"/>
    <property type="match status" value="1"/>
</dbReference>
<protein>
    <submittedName>
        <fullName evidence="6">3,5-dihydroxybenzoate hydroxylase small subunit</fullName>
    </submittedName>
</protein>
<keyword evidence="2" id="KW-0479">Metal-binding</keyword>
<evidence type="ECO:0000256" key="3">
    <source>
        <dbReference type="ARBA" id="ARBA00023004"/>
    </source>
</evidence>
<evidence type="ECO:0000256" key="1">
    <source>
        <dbReference type="ARBA" id="ARBA00022485"/>
    </source>
</evidence>
<dbReference type="Pfam" id="PF13247">
    <property type="entry name" value="Fer4_11"/>
    <property type="match status" value="1"/>
</dbReference>
<dbReference type="GO" id="GO:0051539">
    <property type="term" value="F:4 iron, 4 sulfur cluster binding"/>
    <property type="evidence" value="ECO:0007669"/>
    <property type="project" value="UniProtKB-KW"/>
</dbReference>
<dbReference type="AlphaFoldDB" id="A0A088S7M4"/>
<name>A0A088S7M4_THAAR</name>
<dbReference type="InterPro" id="IPR013783">
    <property type="entry name" value="Ig-like_fold"/>
</dbReference>
<proteinExistence type="predicted"/>
<dbReference type="InterPro" id="IPR017896">
    <property type="entry name" value="4Fe4S_Fe-S-bd"/>
</dbReference>
<dbReference type="CDD" id="cd10552">
    <property type="entry name" value="TH_beta_N"/>
    <property type="match status" value="1"/>
</dbReference>
<keyword evidence="3" id="KW-0408">Iron</keyword>
<dbReference type="PANTHER" id="PTHR43177">
    <property type="entry name" value="PROTEIN NRFC"/>
    <property type="match status" value="1"/>
</dbReference>
<dbReference type="Gene3D" id="2.60.40.10">
    <property type="entry name" value="Immunoglobulins"/>
    <property type="match status" value="1"/>
</dbReference>
<dbReference type="GO" id="GO:0046872">
    <property type="term" value="F:metal ion binding"/>
    <property type="evidence" value="ECO:0007669"/>
    <property type="project" value="UniProtKB-KW"/>
</dbReference>
<dbReference type="RefSeq" id="WP_247736654.1">
    <property type="nucleotide sequence ID" value="NZ_JALLIL010000026.1"/>
</dbReference>
<sequence length="288" mass="32214">MKKWNLVIDVAKCFNCNCCALACHDEYHGNRFPGYADEMAKLGQRWIDILQRETGQVPMVEVSYLPVMCNHCDNPPCLKAAKDGAVVKRDDGIVLIVPEKARGQRQIVDACPYNAVFWNEEKQLPQAWPFDAHLLDQGWTRTRGAQVCPTQAMRTLKVSDEEMRAIAAREGLEVLSPETGAKPRVHYRNLANFYSVFIGGALAREVAGVSECAAGVKVALLKHNQLVEEQESDTFGEFRFRRLKRDSGTYTLRVAEAKFAMEVEVKQDSVYLGAIDLAPARKPAPVTN</sequence>
<dbReference type="EMBL" id="KJ995609">
    <property type="protein sequence ID" value="AIO06085.1"/>
    <property type="molecule type" value="Genomic_DNA"/>
</dbReference>
<reference evidence="6" key="1">
    <citation type="submission" date="2014-06" db="EMBL/GenBank/DDBJ databases">
        <authorList>
            <person name="Molina-Fuentes A."/>
            <person name="Marques S."/>
        </authorList>
    </citation>
    <scope>NUCLEOTIDE SEQUENCE</scope>
    <source>
        <strain evidence="6">AR1</strain>
    </source>
</reference>
<evidence type="ECO:0000256" key="4">
    <source>
        <dbReference type="ARBA" id="ARBA00023014"/>
    </source>
</evidence>
<evidence type="ECO:0000259" key="5">
    <source>
        <dbReference type="Pfam" id="PF13247"/>
    </source>
</evidence>
<keyword evidence="1" id="KW-0004">4Fe-4S</keyword>
<evidence type="ECO:0000256" key="2">
    <source>
        <dbReference type="ARBA" id="ARBA00022723"/>
    </source>
</evidence>
<reference evidence="6" key="2">
    <citation type="submission" date="2014-09" db="EMBL/GenBank/DDBJ databases">
        <title>Identification of the gene cluster for the anaerobic degradation of 3,5-dihydroxybenzoate (alpha-resorcylate) in Thauera aromatica strain AR-1.</title>
        <authorList>
            <person name="Molina Fuentes A."/>
            <person name="Marin P."/>
            <person name="Pacheco D."/>
            <person name="Philipp B."/>
            <person name="Schink B."/>
            <person name="Marques S."/>
        </authorList>
    </citation>
    <scope>NUCLEOTIDE SEQUENCE</scope>
    <source>
        <strain evidence="6">AR1</strain>
    </source>
</reference>
<dbReference type="Gene3D" id="3.30.70.20">
    <property type="match status" value="2"/>
</dbReference>